<dbReference type="EMBL" id="SHKY01000002">
    <property type="protein sequence ID" value="RZU46631.1"/>
    <property type="molecule type" value="Genomic_DNA"/>
</dbReference>
<evidence type="ECO:0000313" key="2">
    <source>
        <dbReference type="EMBL" id="RZU46631.1"/>
    </source>
</evidence>
<name>A0A4Q7Z999_9ACTN</name>
<sequence length="184" mass="20348">MSRRQARAERKVGTPEPDFRRLTPQLPGDAVRLDDGQVLSAEQLTTGALVAFRSATPEPTGSDVGSGLAISRRLTGNRELLPDLLWWRETDGSYRAELRPDDTPGDAVTVSLTIVNKYELYDTVTSYVVQARVPARQQDQDVSTWAEQVLWDFPGTGRCSGDSWYDTTIDDSSDPTLIGFTLRG</sequence>
<dbReference type="RefSeq" id="WP_130513819.1">
    <property type="nucleotide sequence ID" value="NZ_SHKY01000002.1"/>
</dbReference>
<dbReference type="AlphaFoldDB" id="A0A4Q7Z999"/>
<organism evidence="2 3">
    <name type="scientific">Krasilnikovia cinnamomea</name>
    <dbReference type="NCBI Taxonomy" id="349313"/>
    <lineage>
        <taxon>Bacteria</taxon>
        <taxon>Bacillati</taxon>
        <taxon>Actinomycetota</taxon>
        <taxon>Actinomycetes</taxon>
        <taxon>Micromonosporales</taxon>
        <taxon>Micromonosporaceae</taxon>
        <taxon>Krasilnikovia</taxon>
    </lineage>
</organism>
<evidence type="ECO:0000313" key="3">
    <source>
        <dbReference type="Proteomes" id="UP000292564"/>
    </source>
</evidence>
<keyword evidence="3" id="KW-1185">Reference proteome</keyword>
<protein>
    <submittedName>
        <fullName evidence="2">Uncharacterized protein</fullName>
    </submittedName>
</protein>
<accession>A0A4Q7Z999</accession>
<reference evidence="2 3" key="1">
    <citation type="submission" date="2019-02" db="EMBL/GenBank/DDBJ databases">
        <title>Sequencing the genomes of 1000 actinobacteria strains.</title>
        <authorList>
            <person name="Klenk H.-P."/>
        </authorList>
    </citation>
    <scope>NUCLEOTIDE SEQUENCE [LARGE SCALE GENOMIC DNA]</scope>
    <source>
        <strain evidence="2 3">DSM 45162</strain>
    </source>
</reference>
<proteinExistence type="predicted"/>
<evidence type="ECO:0000256" key="1">
    <source>
        <dbReference type="SAM" id="MobiDB-lite"/>
    </source>
</evidence>
<gene>
    <name evidence="2" type="ORF">EV385_6707</name>
</gene>
<feature type="region of interest" description="Disordered" evidence="1">
    <location>
        <begin position="1"/>
        <end position="27"/>
    </location>
</feature>
<dbReference type="Proteomes" id="UP000292564">
    <property type="component" value="Unassembled WGS sequence"/>
</dbReference>
<comment type="caution">
    <text evidence="2">The sequence shown here is derived from an EMBL/GenBank/DDBJ whole genome shotgun (WGS) entry which is preliminary data.</text>
</comment>
<dbReference type="OrthoDB" id="139931at28056"/>
<feature type="compositionally biased region" description="Basic and acidic residues" evidence="1">
    <location>
        <begin position="1"/>
        <end position="21"/>
    </location>
</feature>